<dbReference type="PANTHER" id="PTHR11908">
    <property type="entry name" value="XANTHINE DEHYDROGENASE"/>
    <property type="match status" value="1"/>
</dbReference>
<dbReference type="InterPro" id="IPR046867">
    <property type="entry name" value="AldOxase/xan_DH_MoCoBD2"/>
</dbReference>
<dbReference type="SUPFAM" id="SSF56003">
    <property type="entry name" value="Molybdenum cofactor-binding domain"/>
    <property type="match status" value="1"/>
</dbReference>
<dbReference type="Pfam" id="PF01315">
    <property type="entry name" value="Ald_Xan_dh_C"/>
    <property type="match status" value="1"/>
</dbReference>
<dbReference type="SUPFAM" id="SSF54665">
    <property type="entry name" value="CO dehydrogenase molybdoprotein N-domain-like"/>
    <property type="match status" value="1"/>
</dbReference>
<name>A0A4R3M0U2_9HYPH</name>
<keyword evidence="2" id="KW-0560">Oxidoreductase</keyword>
<dbReference type="SMART" id="SM01008">
    <property type="entry name" value="Ald_Xan_dh_C"/>
    <property type="match status" value="1"/>
</dbReference>
<dbReference type="InterPro" id="IPR000674">
    <property type="entry name" value="Ald_Oxase/Xan_DH_a/b"/>
</dbReference>
<dbReference type="Gene3D" id="3.30.365.10">
    <property type="entry name" value="Aldehyde oxidase/xanthine dehydrogenase, molybdopterin binding domain"/>
    <property type="match status" value="4"/>
</dbReference>
<dbReference type="GO" id="GO:0016491">
    <property type="term" value="F:oxidoreductase activity"/>
    <property type="evidence" value="ECO:0007669"/>
    <property type="project" value="UniProtKB-KW"/>
</dbReference>
<comment type="caution">
    <text evidence="4">The sequence shown here is derived from an EMBL/GenBank/DDBJ whole genome shotgun (WGS) entry which is preliminary data.</text>
</comment>
<feature type="domain" description="Aldehyde oxidase/xanthine dehydrogenase a/b hammerhead" evidence="3">
    <location>
        <begin position="22"/>
        <end position="141"/>
    </location>
</feature>
<dbReference type="RefSeq" id="WP_132031475.1">
    <property type="nucleotide sequence ID" value="NZ_SMAI01000006.1"/>
</dbReference>
<protein>
    <submittedName>
        <fullName evidence="4">Carbon-monoxide dehydrogenase large subunit</fullName>
    </submittedName>
</protein>
<dbReference type="InterPro" id="IPR036856">
    <property type="entry name" value="Ald_Oxase/Xan_DH_a/b_sf"/>
</dbReference>
<dbReference type="EMBL" id="SMAI01000006">
    <property type="protein sequence ID" value="TCT04705.1"/>
    <property type="molecule type" value="Genomic_DNA"/>
</dbReference>
<sequence>MTRMKFGQSQPFARVEDAALLTGGGRFVGDAAAAVGAAAAFVVRAPHAHARFAIRDLDRVREMPGVRLVLTAEDIRDLGGMPLGAVIPVVGEAHLWQPHRPILADGIVRHVGDAVAFLVADTLDQARDAAEAMTIDWEPMAAVADMAAALADDAPLVWEARGSNLAFTSEHGDEAAVAAAFARAARVVRLTLVNNRLVTNYLEPRGVLAEVEETGRVRLTLGSQGSHRLRDAIADKILHWPRADLRVITPDVGGGFGTKMFPFVEYPLAALAARRLGRPLAWLSDRNEHFQADSHGRDNVTTADLALDADGRFLGLKVDTLANMGAYLNYYGPFVPVGGARMLPGVYDIRAFHVRIRGVYTHTVPVDAYRGAGRPEAAYVIERLVDAAAREIGLAPEDLRRRNFIPPSAMPYQTASGRLYDSGEFDGHMTRALDVADQGGFAARAEAAAATGKLRGFGFATYIEACGGGLPEPAFLRLEKDGRIRLKIGSQASGQGHQTAYAHLAAAHLRVPLDQIDVLQGDTDDLAEGHGTGGSRSIPVGGAAVAGAARRLADKLRALAADALEADQGDIELVDGTAEIAGTDRRLTFADLAALPAATEDRIAAQDAFAPTEATYPNGTHACEVEIDPETGTVTLLRYVVVDDFGAVVTPALLEGQVQGGIVQGIGQALHERTVYDEAGQLLTASFMDYALPRAADIPPLHFETRNVPCTTNPLGVKGAGEAGAIGSCPAVMNAVVDALWRGCGIAHLDMPATPAAVRSAIAARALSES</sequence>
<dbReference type="GO" id="GO:0005506">
    <property type="term" value="F:iron ion binding"/>
    <property type="evidence" value="ECO:0007669"/>
    <property type="project" value="InterPro"/>
</dbReference>
<dbReference type="InterPro" id="IPR016208">
    <property type="entry name" value="Ald_Oxase/xanthine_DH-like"/>
</dbReference>
<evidence type="ECO:0000259" key="3">
    <source>
        <dbReference type="SMART" id="SM01008"/>
    </source>
</evidence>
<evidence type="ECO:0000256" key="1">
    <source>
        <dbReference type="ARBA" id="ARBA00022505"/>
    </source>
</evidence>
<proteinExistence type="predicted"/>
<keyword evidence="1" id="KW-0500">Molybdenum</keyword>
<accession>A0A4R3M0U2</accession>
<dbReference type="Pfam" id="PF20256">
    <property type="entry name" value="MoCoBD_2"/>
    <property type="match status" value="1"/>
</dbReference>
<dbReference type="PANTHER" id="PTHR11908:SF132">
    <property type="entry name" value="ALDEHYDE OXIDASE 1-RELATED"/>
    <property type="match status" value="1"/>
</dbReference>
<reference evidence="4 5" key="1">
    <citation type="submission" date="2019-03" db="EMBL/GenBank/DDBJ databases">
        <title>Genomic Encyclopedia of Type Strains, Phase IV (KMG-IV): sequencing the most valuable type-strain genomes for metagenomic binning, comparative biology and taxonomic classification.</title>
        <authorList>
            <person name="Goeker M."/>
        </authorList>
    </citation>
    <scope>NUCLEOTIDE SEQUENCE [LARGE SCALE GENOMIC DNA]</scope>
    <source>
        <strain evidence="4 5">DSM 9035</strain>
    </source>
</reference>
<evidence type="ECO:0000313" key="5">
    <source>
        <dbReference type="Proteomes" id="UP000294664"/>
    </source>
</evidence>
<dbReference type="InterPro" id="IPR037165">
    <property type="entry name" value="AldOxase/xan_DH_Mopterin-bd_sf"/>
</dbReference>
<dbReference type="Gene3D" id="3.90.1170.50">
    <property type="entry name" value="Aldehyde oxidase/xanthine dehydrogenase, a/b hammerhead"/>
    <property type="match status" value="1"/>
</dbReference>
<evidence type="ECO:0000256" key="2">
    <source>
        <dbReference type="ARBA" id="ARBA00023002"/>
    </source>
</evidence>
<dbReference type="Proteomes" id="UP000294664">
    <property type="component" value="Unassembled WGS sequence"/>
</dbReference>
<gene>
    <name evidence="4" type="ORF">EDC64_106137</name>
</gene>
<organism evidence="4 5">
    <name type="scientific">Aquabacter spiritensis</name>
    <dbReference type="NCBI Taxonomy" id="933073"/>
    <lineage>
        <taxon>Bacteria</taxon>
        <taxon>Pseudomonadati</taxon>
        <taxon>Pseudomonadota</taxon>
        <taxon>Alphaproteobacteria</taxon>
        <taxon>Hyphomicrobiales</taxon>
        <taxon>Xanthobacteraceae</taxon>
        <taxon>Aquabacter</taxon>
    </lineage>
</organism>
<dbReference type="InterPro" id="IPR008274">
    <property type="entry name" value="AldOxase/xan_DH_MoCoBD1"/>
</dbReference>
<dbReference type="Pfam" id="PF02738">
    <property type="entry name" value="MoCoBD_1"/>
    <property type="match status" value="1"/>
</dbReference>
<keyword evidence="5" id="KW-1185">Reference proteome</keyword>
<evidence type="ECO:0000313" key="4">
    <source>
        <dbReference type="EMBL" id="TCT04705.1"/>
    </source>
</evidence>
<dbReference type="OrthoDB" id="9763985at2"/>
<dbReference type="AlphaFoldDB" id="A0A4R3M0U2"/>